<dbReference type="PANTHER" id="PTHR19433:SF111">
    <property type="entry name" value="T CELL RECEPTOR ALPHA VARIABLE 4"/>
    <property type="match status" value="1"/>
</dbReference>
<dbReference type="InterPro" id="IPR007110">
    <property type="entry name" value="Ig-like_dom"/>
</dbReference>
<keyword evidence="8" id="KW-0812">Transmembrane</keyword>
<dbReference type="SMART" id="SM00406">
    <property type="entry name" value="IGv"/>
    <property type="match status" value="1"/>
</dbReference>
<keyword evidence="5 8" id="KW-0472">Membrane</keyword>
<dbReference type="PANTHER" id="PTHR19433">
    <property type="entry name" value="T-CELL RECEPTOR ALPHA CHAIN V REGION-RELATED"/>
    <property type="match status" value="1"/>
</dbReference>
<dbReference type="OMA" id="ICICWIS"/>
<dbReference type="Pfam" id="PF07686">
    <property type="entry name" value="V-set"/>
    <property type="match status" value="1"/>
</dbReference>
<evidence type="ECO:0000256" key="7">
    <source>
        <dbReference type="ARBA" id="ARBA00023180"/>
    </source>
</evidence>
<dbReference type="GO" id="GO:0009617">
    <property type="term" value="P:response to bacterium"/>
    <property type="evidence" value="ECO:0007669"/>
    <property type="project" value="TreeGrafter"/>
</dbReference>
<dbReference type="AlphaFoldDB" id="A0A672IFJ2"/>
<keyword evidence="8" id="KW-1133">Transmembrane helix</keyword>
<dbReference type="InterPro" id="IPR052051">
    <property type="entry name" value="TCR_complex_component"/>
</dbReference>
<evidence type="ECO:0000313" key="12">
    <source>
        <dbReference type="Proteomes" id="UP000472267"/>
    </source>
</evidence>
<evidence type="ECO:0000256" key="9">
    <source>
        <dbReference type="SAM" id="SignalP"/>
    </source>
</evidence>
<keyword evidence="3 9" id="KW-0732">Signal</keyword>
<evidence type="ECO:0000256" key="6">
    <source>
        <dbReference type="ARBA" id="ARBA00023157"/>
    </source>
</evidence>
<name>A0A672IFJ2_SALFA</name>
<reference evidence="11" key="2">
    <citation type="submission" date="2025-08" db="UniProtKB">
        <authorList>
            <consortium name="Ensembl"/>
        </authorList>
    </citation>
    <scope>IDENTIFICATION</scope>
</reference>
<sequence length="220" mass="24461">MRSVILTASLLLCFLGLKIRSVEAQSGEDVKLLCSNFSSIPVQITWFRVTNTSHLYHIASMFESQEDIKNGEGFPKEKFVMSSNMSVVFLTIKTVNVSDSGLYFCGYYISRSPVIIEATHLEVHGENPCQLDVFVAETLPDSQNSTYMLLGGLIVFLIVVIVALVFKIRSLLTEHSNNLIYTGSDGLNCAAVSFQHRTKCGPRQTAETEREPHVVYAATR</sequence>
<comment type="subcellular location">
    <subcellularLocation>
        <location evidence="1">Cell membrane</location>
    </subcellularLocation>
</comment>
<dbReference type="GO" id="GO:0002376">
    <property type="term" value="P:immune system process"/>
    <property type="evidence" value="ECO:0007669"/>
    <property type="project" value="UniProtKB-KW"/>
</dbReference>
<reference evidence="11" key="1">
    <citation type="submission" date="2019-06" db="EMBL/GenBank/DDBJ databases">
        <authorList>
            <consortium name="Wellcome Sanger Institute Data Sharing"/>
        </authorList>
    </citation>
    <scope>NUCLEOTIDE SEQUENCE [LARGE SCALE GENOMIC DNA]</scope>
</reference>
<dbReference type="Ensembl" id="ENSSFAT00005041963.1">
    <property type="protein sequence ID" value="ENSSFAP00005040471.1"/>
    <property type="gene ID" value="ENSSFAG00005020186.1"/>
</dbReference>
<dbReference type="InParanoid" id="A0A672IFJ2"/>
<feature type="signal peptide" evidence="9">
    <location>
        <begin position="1"/>
        <end position="24"/>
    </location>
</feature>
<dbReference type="CDD" id="cd00099">
    <property type="entry name" value="IgV"/>
    <property type="match status" value="1"/>
</dbReference>
<feature type="chain" id="PRO_5025379548" description="Ig-like domain-containing protein" evidence="9">
    <location>
        <begin position="25"/>
        <end position="220"/>
    </location>
</feature>
<keyword evidence="6" id="KW-1015">Disulfide bond</keyword>
<evidence type="ECO:0000256" key="1">
    <source>
        <dbReference type="ARBA" id="ARBA00004236"/>
    </source>
</evidence>
<organism evidence="11 12">
    <name type="scientific">Salarias fasciatus</name>
    <name type="common">Jewelled blenny</name>
    <name type="synonym">Blennius fasciatus</name>
    <dbReference type="NCBI Taxonomy" id="181472"/>
    <lineage>
        <taxon>Eukaryota</taxon>
        <taxon>Metazoa</taxon>
        <taxon>Chordata</taxon>
        <taxon>Craniata</taxon>
        <taxon>Vertebrata</taxon>
        <taxon>Euteleostomi</taxon>
        <taxon>Actinopterygii</taxon>
        <taxon>Neopterygii</taxon>
        <taxon>Teleostei</taxon>
        <taxon>Neoteleostei</taxon>
        <taxon>Acanthomorphata</taxon>
        <taxon>Ovalentaria</taxon>
        <taxon>Blenniimorphae</taxon>
        <taxon>Blenniiformes</taxon>
        <taxon>Blennioidei</taxon>
        <taxon>Blenniidae</taxon>
        <taxon>Salariinae</taxon>
        <taxon>Salarias</taxon>
    </lineage>
</organism>
<accession>A0A672IFJ2</accession>
<evidence type="ECO:0000259" key="10">
    <source>
        <dbReference type="PROSITE" id="PS50835"/>
    </source>
</evidence>
<feature type="transmembrane region" description="Helical" evidence="8">
    <location>
        <begin position="147"/>
        <end position="166"/>
    </location>
</feature>
<proteinExistence type="predicted"/>
<reference evidence="11" key="3">
    <citation type="submission" date="2025-09" db="UniProtKB">
        <authorList>
            <consortium name="Ensembl"/>
        </authorList>
    </citation>
    <scope>IDENTIFICATION</scope>
</reference>
<dbReference type="FunCoup" id="A0A672IFJ2">
    <property type="interactions" value="36"/>
</dbReference>
<dbReference type="Proteomes" id="UP000472267">
    <property type="component" value="Chromosome 3"/>
</dbReference>
<dbReference type="InterPro" id="IPR013783">
    <property type="entry name" value="Ig-like_fold"/>
</dbReference>
<feature type="domain" description="Ig-like" evidence="10">
    <location>
        <begin position="2"/>
        <end position="105"/>
    </location>
</feature>
<dbReference type="SUPFAM" id="SSF48726">
    <property type="entry name" value="Immunoglobulin"/>
    <property type="match status" value="1"/>
</dbReference>
<protein>
    <recommendedName>
        <fullName evidence="10">Ig-like domain-containing protein</fullName>
    </recommendedName>
</protein>
<keyword evidence="4" id="KW-0391">Immunity</keyword>
<dbReference type="Gene3D" id="2.60.40.10">
    <property type="entry name" value="Immunoglobulins"/>
    <property type="match status" value="1"/>
</dbReference>
<dbReference type="InterPro" id="IPR003599">
    <property type="entry name" value="Ig_sub"/>
</dbReference>
<evidence type="ECO:0000256" key="5">
    <source>
        <dbReference type="ARBA" id="ARBA00023136"/>
    </source>
</evidence>
<keyword evidence="2" id="KW-1003">Cell membrane</keyword>
<evidence type="ECO:0000256" key="4">
    <source>
        <dbReference type="ARBA" id="ARBA00022859"/>
    </source>
</evidence>
<evidence type="ECO:0000256" key="8">
    <source>
        <dbReference type="SAM" id="Phobius"/>
    </source>
</evidence>
<dbReference type="PROSITE" id="PS50835">
    <property type="entry name" value="IG_LIKE"/>
    <property type="match status" value="1"/>
</dbReference>
<evidence type="ECO:0000313" key="11">
    <source>
        <dbReference type="Ensembl" id="ENSSFAP00005040471.1"/>
    </source>
</evidence>
<evidence type="ECO:0000256" key="2">
    <source>
        <dbReference type="ARBA" id="ARBA00022475"/>
    </source>
</evidence>
<keyword evidence="12" id="KW-1185">Reference proteome</keyword>
<keyword evidence="7" id="KW-0325">Glycoprotein</keyword>
<dbReference type="InterPro" id="IPR013106">
    <property type="entry name" value="Ig_V-set"/>
</dbReference>
<evidence type="ECO:0000256" key="3">
    <source>
        <dbReference type="ARBA" id="ARBA00022729"/>
    </source>
</evidence>
<dbReference type="GO" id="GO:0005886">
    <property type="term" value="C:plasma membrane"/>
    <property type="evidence" value="ECO:0007669"/>
    <property type="project" value="UniProtKB-SubCell"/>
</dbReference>
<dbReference type="SMART" id="SM00409">
    <property type="entry name" value="IG"/>
    <property type="match status" value="1"/>
</dbReference>
<dbReference type="InterPro" id="IPR036179">
    <property type="entry name" value="Ig-like_dom_sf"/>
</dbReference>